<proteinExistence type="predicted"/>
<dbReference type="Proteomes" id="UP000050996">
    <property type="component" value="Unassembled WGS sequence"/>
</dbReference>
<dbReference type="Pfam" id="PF07486">
    <property type="entry name" value="Hydrolase_2"/>
    <property type="match status" value="1"/>
</dbReference>
<name>A0A0Q3VHF0_9BACI</name>
<dbReference type="PROSITE" id="PS51782">
    <property type="entry name" value="LYSM"/>
    <property type="match status" value="1"/>
</dbReference>
<dbReference type="InterPro" id="IPR042047">
    <property type="entry name" value="SleB_dom1"/>
</dbReference>
<dbReference type="EMBL" id="LJIX01000006">
    <property type="protein sequence ID" value="KQL19442.1"/>
    <property type="molecule type" value="Genomic_DNA"/>
</dbReference>
<evidence type="ECO:0000256" key="1">
    <source>
        <dbReference type="SAM" id="SignalP"/>
    </source>
</evidence>
<dbReference type="InterPro" id="IPR036779">
    <property type="entry name" value="LysM_dom_sf"/>
</dbReference>
<evidence type="ECO:0000259" key="2">
    <source>
        <dbReference type="PROSITE" id="PS51782"/>
    </source>
</evidence>
<feature type="signal peptide" evidence="1">
    <location>
        <begin position="1"/>
        <end position="26"/>
    </location>
</feature>
<dbReference type="GO" id="GO:0008932">
    <property type="term" value="F:lytic endotransglycosylase activity"/>
    <property type="evidence" value="ECO:0007669"/>
    <property type="project" value="TreeGrafter"/>
</dbReference>
<dbReference type="SMART" id="SM00257">
    <property type="entry name" value="LysM"/>
    <property type="match status" value="1"/>
</dbReference>
<evidence type="ECO:0000313" key="3">
    <source>
        <dbReference type="EMBL" id="KQL19442.1"/>
    </source>
</evidence>
<comment type="caution">
    <text evidence="3">The sequence shown here is derived from an EMBL/GenBank/DDBJ whole genome shotgun (WGS) entry which is preliminary data.</text>
</comment>
<dbReference type="PANTHER" id="PTHR33734">
    <property type="entry name" value="LYSM DOMAIN-CONTAINING GPI-ANCHORED PROTEIN 2"/>
    <property type="match status" value="1"/>
</dbReference>
<keyword evidence="4" id="KW-1185">Reference proteome</keyword>
<feature type="domain" description="LysM" evidence="2">
    <location>
        <begin position="29"/>
        <end position="72"/>
    </location>
</feature>
<dbReference type="PATRIC" id="fig|1637975.4.peg.2504"/>
<dbReference type="Gene3D" id="1.10.10.2520">
    <property type="entry name" value="Cell wall hydrolase SleB, domain 1"/>
    <property type="match status" value="1"/>
</dbReference>
<organism evidence="3 4">
    <name type="scientific">Cytobacillus solani</name>
    <dbReference type="NCBI Taxonomy" id="1637975"/>
    <lineage>
        <taxon>Bacteria</taxon>
        <taxon>Bacillati</taxon>
        <taxon>Bacillota</taxon>
        <taxon>Bacilli</taxon>
        <taxon>Bacillales</taxon>
        <taxon>Bacillaceae</taxon>
        <taxon>Cytobacillus</taxon>
    </lineage>
</organism>
<evidence type="ECO:0000313" key="4">
    <source>
        <dbReference type="Proteomes" id="UP000050996"/>
    </source>
</evidence>
<dbReference type="GO" id="GO:0016787">
    <property type="term" value="F:hydrolase activity"/>
    <property type="evidence" value="ECO:0007669"/>
    <property type="project" value="InterPro"/>
</dbReference>
<dbReference type="CDD" id="cd00118">
    <property type="entry name" value="LysM"/>
    <property type="match status" value="1"/>
</dbReference>
<keyword evidence="1" id="KW-0732">Signal</keyword>
<dbReference type="PANTHER" id="PTHR33734:SF22">
    <property type="entry name" value="MEMBRANE-BOUND LYTIC MUREIN TRANSGLYCOSYLASE D"/>
    <property type="match status" value="1"/>
</dbReference>
<gene>
    <name evidence="3" type="ORF">AN957_13290</name>
</gene>
<dbReference type="STRING" id="1637975.AN957_13290"/>
<dbReference type="Gene3D" id="3.10.350.10">
    <property type="entry name" value="LysM domain"/>
    <property type="match status" value="1"/>
</dbReference>
<protein>
    <submittedName>
        <fullName evidence="3">Peptidoglycan-binding protein</fullName>
    </submittedName>
</protein>
<dbReference type="AlphaFoldDB" id="A0A0Q3VHF0"/>
<dbReference type="InterPro" id="IPR018392">
    <property type="entry name" value="LysM"/>
</dbReference>
<dbReference type="RefSeq" id="WP_053475974.1">
    <property type="nucleotide sequence ID" value="NZ_LJIX01000006.1"/>
</dbReference>
<dbReference type="SUPFAM" id="SSF54106">
    <property type="entry name" value="LysM domain"/>
    <property type="match status" value="1"/>
</dbReference>
<accession>A0A0Q3VHF0</accession>
<feature type="chain" id="PRO_5006208543" evidence="1">
    <location>
        <begin position="27"/>
        <end position="198"/>
    </location>
</feature>
<reference evidence="3 4" key="1">
    <citation type="submission" date="2015-09" db="EMBL/GenBank/DDBJ databases">
        <title>Genome sequencing project for genomic taxonomy and phylogenomics of Bacillus-like bacteria.</title>
        <authorList>
            <person name="Liu B."/>
            <person name="Wang J."/>
            <person name="Zhu Y."/>
            <person name="Liu G."/>
            <person name="Chen Q."/>
            <person name="Chen Z."/>
            <person name="Lan J."/>
            <person name="Che J."/>
            <person name="Ge C."/>
            <person name="Shi H."/>
            <person name="Pan Z."/>
            <person name="Liu X."/>
        </authorList>
    </citation>
    <scope>NUCLEOTIDE SEQUENCE [LARGE SCALE GENOMIC DNA]</scope>
    <source>
        <strain evidence="3 4">FJAT-18043</strain>
    </source>
</reference>
<dbReference type="Pfam" id="PF01476">
    <property type="entry name" value="LysM"/>
    <property type="match status" value="1"/>
</dbReference>
<dbReference type="Gene3D" id="6.20.240.60">
    <property type="match status" value="1"/>
</dbReference>
<sequence length="198" mass="21668">MNKFKKLMIVPALAVSLFGFSSQSDAATNIHQVHKGETYWTIANNYGVPVASLMKANNKSSDLLVSGEKLIIPNTAISKADKELMARLVTAEAKGESYAGKVAVATVILNRVDSSLFPNTVKEVIYQKVSGHYAFTPVQNGEINRQADAASRKAVEEAIAFRGQGRGSLYFYNPKTSTSKWILSRQVTITIGNHRFAR</sequence>
<dbReference type="InterPro" id="IPR011105">
    <property type="entry name" value="Cell_wall_hydrolase_SleB"/>
</dbReference>